<feature type="compositionally biased region" description="Low complexity" evidence="2">
    <location>
        <begin position="382"/>
        <end position="393"/>
    </location>
</feature>
<gene>
    <name evidence="4" type="ORF">Ctob_006055</name>
</gene>
<evidence type="ECO:0000256" key="1">
    <source>
        <dbReference type="SAM" id="Coils"/>
    </source>
</evidence>
<dbReference type="AlphaFoldDB" id="A0A0M0JXP3"/>
<dbReference type="GO" id="GO:0016491">
    <property type="term" value="F:oxidoreductase activity"/>
    <property type="evidence" value="ECO:0007669"/>
    <property type="project" value="InterPro"/>
</dbReference>
<evidence type="ECO:0000256" key="2">
    <source>
        <dbReference type="SAM" id="MobiDB-lite"/>
    </source>
</evidence>
<accession>A0A0M0JXP3</accession>
<proteinExistence type="predicted"/>
<feature type="coiled-coil region" evidence="1">
    <location>
        <begin position="412"/>
        <end position="446"/>
    </location>
</feature>
<dbReference type="Gene3D" id="3.40.30.10">
    <property type="entry name" value="Glutaredoxin"/>
    <property type="match status" value="1"/>
</dbReference>
<keyword evidence="4" id="KW-0413">Isomerase</keyword>
<organism evidence="4 5">
    <name type="scientific">Chrysochromulina tobinii</name>
    <dbReference type="NCBI Taxonomy" id="1460289"/>
    <lineage>
        <taxon>Eukaryota</taxon>
        <taxon>Haptista</taxon>
        <taxon>Haptophyta</taxon>
        <taxon>Prymnesiophyceae</taxon>
        <taxon>Prymnesiales</taxon>
        <taxon>Chrysochromulinaceae</taxon>
        <taxon>Chrysochromulina</taxon>
    </lineage>
</organism>
<reference evidence="5" key="1">
    <citation type="journal article" date="2015" name="PLoS Genet.">
        <title>Genome Sequence and Transcriptome Analyses of Chrysochromulina tobin: Metabolic Tools for Enhanced Algal Fitness in the Prominent Order Prymnesiales (Haptophyceae).</title>
        <authorList>
            <person name="Hovde B.T."/>
            <person name="Deodato C.R."/>
            <person name="Hunsperger H.M."/>
            <person name="Ryken S.A."/>
            <person name="Yost W."/>
            <person name="Jha R.K."/>
            <person name="Patterson J."/>
            <person name="Monnat R.J. Jr."/>
            <person name="Barlow S.B."/>
            <person name="Starkenburg S.R."/>
            <person name="Cattolico R.A."/>
        </authorList>
    </citation>
    <scope>NUCLEOTIDE SEQUENCE</scope>
    <source>
        <strain evidence="5">CCMP291</strain>
    </source>
</reference>
<dbReference type="GO" id="GO:0016853">
    <property type="term" value="F:isomerase activity"/>
    <property type="evidence" value="ECO:0007669"/>
    <property type="project" value="UniProtKB-KW"/>
</dbReference>
<feature type="compositionally biased region" description="Pro residues" evidence="2">
    <location>
        <begin position="573"/>
        <end position="583"/>
    </location>
</feature>
<protein>
    <submittedName>
        <fullName evidence="4">Cyclophilin type peptidyl-prolyl cis-trans isomerase</fullName>
    </submittedName>
</protein>
<evidence type="ECO:0000259" key="3">
    <source>
        <dbReference type="Pfam" id="PF00578"/>
    </source>
</evidence>
<feature type="region of interest" description="Disordered" evidence="2">
    <location>
        <begin position="541"/>
        <end position="592"/>
    </location>
</feature>
<evidence type="ECO:0000313" key="5">
    <source>
        <dbReference type="Proteomes" id="UP000037460"/>
    </source>
</evidence>
<sequence length="697" mass="74551">MASAILTRLRLHGKCAVVFFIKQDTSFDCAKELQAFHERAQSFEAYGCSLVAVRPPGGADKASAERYPSLTFVEDDAEEALKVWAGLVEKDWLGRTPARGTFVIAANGTVCGTVTAEVEAQAHAAYALRLLLEDEAAVKGAAEALKPSIADMREMVAKQLAPTAAEQAAADVIRELDRQQALRAQALFAGANSRAFYSFGDFTSTLDREIASEAVQAAERARMARLRKLAARAALRRAEAVADERAVKSARDDAEQAAAAELRAAEDELSMLRKQLEGIRAPINKLRGIAEGEEAQGTDLARRAYSLRAKATRALLAVEEEVTRSQMRAALAQWADEEAESRAAADGYRAAVEAAWSQSMGEGERRDERAAEAKQAADRAAVRAADALSPAAPDDVRRFSARAPPPQPTRQVRELVEAAAQEERQARRYAERARQARERAEQAQTEYDVKWKICEGKAIIVDRMRRGKEGETEEGEGEGEVEEPAEAAQAALEAAMIRTEATSANRAKAVETAGISPEAFKRAIVKKDQEEVLAAASAAQRAAPVDAAPATAPVSAPAATVRGSGDATSPIGQPAPPVPPMSSPPTAGASAPMVRRLTAVQATLLALCDRIDAAAASGAVDDASWERLAAMRGERTDLLGKMLRASRAEYLRALELLAERIVPLGDFPTVDGVPMASVVAVQTCYPEDAAARITYNT</sequence>
<dbReference type="InterPro" id="IPR000866">
    <property type="entry name" value="AhpC/TSA"/>
</dbReference>
<keyword evidence="1" id="KW-0175">Coiled coil</keyword>
<dbReference type="Proteomes" id="UP000037460">
    <property type="component" value="Unassembled WGS sequence"/>
</dbReference>
<dbReference type="SUPFAM" id="SSF52833">
    <property type="entry name" value="Thioredoxin-like"/>
    <property type="match status" value="1"/>
</dbReference>
<feature type="region of interest" description="Disordered" evidence="2">
    <location>
        <begin position="356"/>
        <end position="411"/>
    </location>
</feature>
<comment type="caution">
    <text evidence="4">The sequence shown here is derived from an EMBL/GenBank/DDBJ whole genome shotgun (WGS) entry which is preliminary data.</text>
</comment>
<keyword evidence="5" id="KW-1185">Reference proteome</keyword>
<dbReference type="InterPro" id="IPR036249">
    <property type="entry name" value="Thioredoxin-like_sf"/>
</dbReference>
<feature type="compositionally biased region" description="Low complexity" evidence="2">
    <location>
        <begin position="541"/>
        <end position="562"/>
    </location>
</feature>
<feature type="compositionally biased region" description="Basic and acidic residues" evidence="2">
    <location>
        <begin position="362"/>
        <end position="381"/>
    </location>
</feature>
<dbReference type="EMBL" id="JWZX01002096">
    <property type="protein sequence ID" value="KOO31057.1"/>
    <property type="molecule type" value="Genomic_DNA"/>
</dbReference>
<feature type="domain" description="Alkyl hydroperoxide reductase subunit C/ Thiol specific antioxidant" evidence="3">
    <location>
        <begin position="11"/>
        <end position="110"/>
    </location>
</feature>
<dbReference type="Pfam" id="PF00578">
    <property type="entry name" value="AhpC-TSA"/>
    <property type="match status" value="1"/>
</dbReference>
<evidence type="ECO:0000313" key="4">
    <source>
        <dbReference type="EMBL" id="KOO31057.1"/>
    </source>
</evidence>
<dbReference type="GO" id="GO:0016209">
    <property type="term" value="F:antioxidant activity"/>
    <property type="evidence" value="ECO:0007669"/>
    <property type="project" value="InterPro"/>
</dbReference>
<name>A0A0M0JXP3_9EUKA</name>